<evidence type="ECO:0000256" key="1">
    <source>
        <dbReference type="ARBA" id="ARBA00022659"/>
    </source>
</evidence>
<evidence type="ECO:0000256" key="3">
    <source>
        <dbReference type="ARBA" id="ARBA00023157"/>
    </source>
</evidence>
<reference evidence="6 7" key="1">
    <citation type="journal article" date="2019" name="PLoS ONE">
        <title>Genomic analyses reveal an absence of contemporary introgressive admixture between fin whales and blue whales, despite known hybrids.</title>
        <authorList>
            <person name="Westbury M.V."/>
            <person name="Petersen B."/>
            <person name="Lorenzen E.D."/>
        </authorList>
    </citation>
    <scope>NUCLEOTIDE SEQUENCE [LARGE SCALE GENOMIC DNA]</scope>
    <source>
        <strain evidence="6">FinWhale-01</strain>
    </source>
</reference>
<dbReference type="SMART" id="SM00032">
    <property type="entry name" value="CCP"/>
    <property type="match status" value="1"/>
</dbReference>
<proteinExistence type="predicted"/>
<feature type="chain" id="PRO_5025063981" description="Sushi domain-containing protein" evidence="4">
    <location>
        <begin position="35"/>
        <end position="166"/>
    </location>
</feature>
<dbReference type="GO" id="GO:0006956">
    <property type="term" value="P:complement activation"/>
    <property type="evidence" value="ECO:0007669"/>
    <property type="project" value="TreeGrafter"/>
</dbReference>
<evidence type="ECO:0000256" key="2">
    <source>
        <dbReference type="ARBA" id="ARBA00022729"/>
    </source>
</evidence>
<dbReference type="GO" id="GO:0005615">
    <property type="term" value="C:extracellular space"/>
    <property type="evidence" value="ECO:0007669"/>
    <property type="project" value="TreeGrafter"/>
</dbReference>
<dbReference type="InterPro" id="IPR051503">
    <property type="entry name" value="ComplSys_Reg/VirEntry_Med"/>
</dbReference>
<dbReference type="OrthoDB" id="9984531at2759"/>
<dbReference type="PANTHER" id="PTHR45785">
    <property type="entry name" value="COMPLEMENT FACTOR H-RELATED"/>
    <property type="match status" value="1"/>
</dbReference>
<evidence type="ECO:0000313" key="6">
    <source>
        <dbReference type="EMBL" id="KAB0389349.1"/>
    </source>
</evidence>
<evidence type="ECO:0000259" key="5">
    <source>
        <dbReference type="SMART" id="SM00032"/>
    </source>
</evidence>
<comment type="caution">
    <text evidence="6">The sequence shown here is derived from an EMBL/GenBank/DDBJ whole genome shotgun (WGS) entry which is preliminary data.</text>
</comment>
<organism evidence="6 7">
    <name type="scientific">Balaenoptera physalus</name>
    <name type="common">Fin whale</name>
    <name type="synonym">Balaena physalus</name>
    <dbReference type="NCBI Taxonomy" id="9770"/>
    <lineage>
        <taxon>Eukaryota</taxon>
        <taxon>Metazoa</taxon>
        <taxon>Chordata</taxon>
        <taxon>Craniata</taxon>
        <taxon>Vertebrata</taxon>
        <taxon>Euteleostomi</taxon>
        <taxon>Mammalia</taxon>
        <taxon>Eutheria</taxon>
        <taxon>Laurasiatheria</taxon>
        <taxon>Artiodactyla</taxon>
        <taxon>Whippomorpha</taxon>
        <taxon>Cetacea</taxon>
        <taxon>Mysticeti</taxon>
        <taxon>Balaenopteridae</taxon>
        <taxon>Balaenoptera</taxon>
    </lineage>
</organism>
<gene>
    <name evidence="6" type="ORF">E2I00_002735</name>
</gene>
<dbReference type="Gene3D" id="2.10.70.10">
    <property type="entry name" value="Complement Module, domain 1"/>
    <property type="match status" value="1"/>
</dbReference>
<feature type="non-terminal residue" evidence="6">
    <location>
        <position position="1"/>
    </location>
</feature>
<dbReference type="InterPro" id="IPR000436">
    <property type="entry name" value="Sushi_SCR_CCP_dom"/>
</dbReference>
<dbReference type="FunFam" id="2.10.70.10:FF:000054">
    <property type="entry name" value="Complement inhibitory factor H"/>
    <property type="match status" value="1"/>
</dbReference>
<dbReference type="PANTHER" id="PTHR45785:SF7">
    <property type="entry name" value="COMPLEMENT FACTOR H"/>
    <property type="match status" value="1"/>
</dbReference>
<dbReference type="GO" id="GO:0001851">
    <property type="term" value="F:complement component C3b binding"/>
    <property type="evidence" value="ECO:0007669"/>
    <property type="project" value="TreeGrafter"/>
</dbReference>
<keyword evidence="2 4" id="KW-0732">Signal</keyword>
<dbReference type="Proteomes" id="UP000437017">
    <property type="component" value="Unassembled WGS sequence"/>
</dbReference>
<dbReference type="EMBL" id="SGJD01007614">
    <property type="protein sequence ID" value="KAB0389349.1"/>
    <property type="molecule type" value="Genomic_DNA"/>
</dbReference>
<dbReference type="Pfam" id="PF00084">
    <property type="entry name" value="Sushi"/>
    <property type="match status" value="1"/>
</dbReference>
<accession>A0A643BN31</accession>
<protein>
    <recommendedName>
        <fullName evidence="5">Sushi domain-containing protein</fullName>
    </recommendedName>
</protein>
<name>A0A643BN31_BALPH</name>
<keyword evidence="1" id="KW-0768">Sushi</keyword>
<dbReference type="SUPFAM" id="SSF57535">
    <property type="entry name" value="Complement control module/SCR domain"/>
    <property type="match status" value="1"/>
</dbReference>
<keyword evidence="3" id="KW-1015">Disulfide bond</keyword>
<evidence type="ECO:0000313" key="7">
    <source>
        <dbReference type="Proteomes" id="UP000437017"/>
    </source>
</evidence>
<evidence type="ECO:0000256" key="4">
    <source>
        <dbReference type="SAM" id="SignalP"/>
    </source>
</evidence>
<feature type="domain" description="Sushi" evidence="5">
    <location>
        <begin position="39"/>
        <end position="99"/>
    </location>
</feature>
<dbReference type="AlphaFoldDB" id="A0A643BN31"/>
<keyword evidence="7" id="KW-1185">Reference proteome</keyword>
<dbReference type="InterPro" id="IPR035976">
    <property type="entry name" value="Sushi/SCR/CCP_sf"/>
</dbReference>
<sequence>QHNWNICMNVPLGISNMLLLLNVILTLWVSCAHAQGRTCDFPEIKHGTIYDENSYKQIFPVDIGKYFYYTCDHSFVSPSRLLWNRITCTQEGWSPRPNVFSLGWKMVILHLQDKHTRKVKLYKLCVTLAIASQVIGAALHVQKMAGPPLLNAVVATLKENVGLPHQ</sequence>
<feature type="signal peptide" evidence="4">
    <location>
        <begin position="1"/>
        <end position="34"/>
    </location>
</feature>